<evidence type="ECO:0000256" key="5">
    <source>
        <dbReference type="ARBA" id="ARBA00023136"/>
    </source>
</evidence>
<dbReference type="Pfam" id="PF13440">
    <property type="entry name" value="Polysacc_synt_3"/>
    <property type="match status" value="1"/>
</dbReference>
<feature type="transmembrane region" description="Helical" evidence="6">
    <location>
        <begin position="132"/>
        <end position="154"/>
    </location>
</feature>
<evidence type="ECO:0000313" key="7">
    <source>
        <dbReference type="EMBL" id="PWG02101.1"/>
    </source>
</evidence>
<dbReference type="PANTHER" id="PTHR30250">
    <property type="entry name" value="PST FAMILY PREDICTED COLANIC ACID TRANSPORTER"/>
    <property type="match status" value="1"/>
</dbReference>
<sequence>MRGLVRQRALVQRVRILAERFPFITNVALLTSGTIVGQAITVLVLPVLTRFYSPDAFGLLGIYMSVLMMISPAACARFELAIPLPQRDEDAINLLALSIIAATVVSAVLGIITVAGPSVVAAMLRQPRIEPYLWMIPLGIWFTALYSAIQLWSIRKGRYRDVARTQLIRAIGGSGGQVGFGVAAWSPFGLLFGYLLYSGLGSFGLGRLLWLRERKLLHAISWTALRRNLREQRRFPLFSVPESLCDAAANNLPLLLIASIGGAREAGFMLLAQRITSIPVALIGTNISRVYLAEGAGRHRRGELGAFTRKVMRHLLFVGAGPFLILAIVAPIAFAWVFGSEWDRAGVMVTWLVPSMMLQFLASPVSTIMAVTQKQHVSFLLQLYGLVTMIAAIGLAAAIAPDASFEFFAVASASYYAAYVIVVLHRTWRCAAAE</sequence>
<dbReference type="PANTHER" id="PTHR30250:SF28">
    <property type="entry name" value="POLYSACCHARIDE BIOSYNTHESIS PROTEIN"/>
    <property type="match status" value="1"/>
</dbReference>
<feature type="transmembrane region" description="Helical" evidence="6">
    <location>
        <begin position="166"/>
        <end position="185"/>
    </location>
</feature>
<keyword evidence="2" id="KW-1003">Cell membrane</keyword>
<dbReference type="EMBL" id="QFFF01000001">
    <property type="protein sequence ID" value="PWG02101.1"/>
    <property type="molecule type" value="Genomic_DNA"/>
</dbReference>
<evidence type="ECO:0000256" key="3">
    <source>
        <dbReference type="ARBA" id="ARBA00022692"/>
    </source>
</evidence>
<dbReference type="InterPro" id="IPR050833">
    <property type="entry name" value="Poly_Biosynth_Transport"/>
</dbReference>
<proteinExistence type="predicted"/>
<comment type="caution">
    <text evidence="7">The sequence shown here is derived from an EMBL/GenBank/DDBJ whole genome shotgun (WGS) entry which is preliminary data.</text>
</comment>
<evidence type="ECO:0000256" key="4">
    <source>
        <dbReference type="ARBA" id="ARBA00022989"/>
    </source>
</evidence>
<evidence type="ECO:0000256" key="1">
    <source>
        <dbReference type="ARBA" id="ARBA00004651"/>
    </source>
</evidence>
<feature type="transmembrane region" description="Helical" evidence="6">
    <location>
        <begin position="21"/>
        <end position="48"/>
    </location>
</feature>
<feature type="transmembrane region" description="Helical" evidence="6">
    <location>
        <begin position="60"/>
        <end position="80"/>
    </location>
</feature>
<protein>
    <submittedName>
        <fullName evidence="7">Polysaccharide biosynthesis protein</fullName>
    </submittedName>
</protein>
<reference evidence="7 8" key="1">
    <citation type="submission" date="2018-05" db="EMBL/GenBank/DDBJ databases">
        <title>Genome of Sphingosinicella humi QZX222.</title>
        <authorList>
            <person name="Qiao Z."/>
            <person name="Wang G."/>
        </authorList>
    </citation>
    <scope>NUCLEOTIDE SEQUENCE [LARGE SCALE GENOMIC DNA]</scope>
    <source>
        <strain evidence="7 8">QZX222</strain>
    </source>
</reference>
<dbReference type="Proteomes" id="UP000245916">
    <property type="component" value="Unassembled WGS sequence"/>
</dbReference>
<organism evidence="7 8">
    <name type="scientific">Allosphingosinicella humi</name>
    <dbReference type="NCBI Taxonomy" id="2068657"/>
    <lineage>
        <taxon>Bacteria</taxon>
        <taxon>Pseudomonadati</taxon>
        <taxon>Pseudomonadota</taxon>
        <taxon>Alphaproteobacteria</taxon>
        <taxon>Sphingomonadales</taxon>
        <taxon>Sphingomonadaceae</taxon>
        <taxon>Allosphingosinicella</taxon>
    </lineage>
</organism>
<keyword evidence="5 6" id="KW-0472">Membrane</keyword>
<feature type="transmembrane region" description="Helical" evidence="6">
    <location>
        <begin position="407"/>
        <end position="424"/>
    </location>
</feature>
<evidence type="ECO:0000256" key="6">
    <source>
        <dbReference type="SAM" id="Phobius"/>
    </source>
</evidence>
<evidence type="ECO:0000256" key="2">
    <source>
        <dbReference type="ARBA" id="ARBA00022475"/>
    </source>
</evidence>
<feature type="transmembrane region" description="Helical" evidence="6">
    <location>
        <begin position="315"/>
        <end position="339"/>
    </location>
</feature>
<accession>A0A2U2J1D9</accession>
<evidence type="ECO:0000313" key="8">
    <source>
        <dbReference type="Proteomes" id="UP000245916"/>
    </source>
</evidence>
<gene>
    <name evidence="7" type="ORF">DF286_03880</name>
</gene>
<feature type="transmembrane region" description="Helical" evidence="6">
    <location>
        <begin position="92"/>
        <end position="112"/>
    </location>
</feature>
<dbReference type="GO" id="GO:0005886">
    <property type="term" value="C:plasma membrane"/>
    <property type="evidence" value="ECO:0007669"/>
    <property type="project" value="UniProtKB-SubCell"/>
</dbReference>
<feature type="transmembrane region" description="Helical" evidence="6">
    <location>
        <begin position="191"/>
        <end position="210"/>
    </location>
</feature>
<comment type="subcellular location">
    <subcellularLocation>
        <location evidence="1">Cell membrane</location>
        <topology evidence="1">Multi-pass membrane protein</topology>
    </subcellularLocation>
</comment>
<dbReference type="AlphaFoldDB" id="A0A2U2J1D9"/>
<keyword evidence="8" id="KW-1185">Reference proteome</keyword>
<name>A0A2U2J1D9_9SPHN</name>
<feature type="transmembrane region" description="Helical" evidence="6">
    <location>
        <begin position="383"/>
        <end position="401"/>
    </location>
</feature>
<keyword evidence="4 6" id="KW-1133">Transmembrane helix</keyword>
<feature type="transmembrane region" description="Helical" evidence="6">
    <location>
        <begin position="351"/>
        <end position="371"/>
    </location>
</feature>
<keyword evidence="3 6" id="KW-0812">Transmembrane</keyword>